<feature type="compositionally biased region" description="Basic residues" evidence="6">
    <location>
        <begin position="1"/>
        <end position="10"/>
    </location>
</feature>
<evidence type="ECO:0000313" key="8">
    <source>
        <dbReference type="EMBL" id="ETV91002.1"/>
    </source>
</evidence>
<dbReference type="EC" id="2.4.2.-" evidence="5"/>
<feature type="domain" description="PARP catalytic" evidence="7">
    <location>
        <begin position="317"/>
        <end position="549"/>
    </location>
</feature>
<keyword evidence="2 5" id="KW-0808">Transferase</keyword>
<evidence type="ECO:0000256" key="1">
    <source>
        <dbReference type="ARBA" id="ARBA00022676"/>
    </source>
</evidence>
<dbReference type="SUPFAM" id="SSF56399">
    <property type="entry name" value="ADP-ribosylation"/>
    <property type="match status" value="1"/>
</dbReference>
<evidence type="ECO:0000256" key="4">
    <source>
        <dbReference type="ARBA" id="ARBA00033987"/>
    </source>
</evidence>
<dbReference type="RefSeq" id="XP_008880391.1">
    <property type="nucleotide sequence ID" value="XM_008882169.1"/>
</dbReference>
<dbReference type="InterPro" id="IPR012317">
    <property type="entry name" value="Poly(ADP-ribose)pol_cat_dom"/>
</dbReference>
<reference evidence="8" key="1">
    <citation type="submission" date="2013-12" db="EMBL/GenBank/DDBJ databases">
        <title>The Genome Sequence of Aphanomyces invadans NJM9701.</title>
        <authorList>
            <consortium name="The Broad Institute Genomics Platform"/>
            <person name="Russ C."/>
            <person name="Tyler B."/>
            <person name="van West P."/>
            <person name="Dieguez-Uribeondo J."/>
            <person name="Young S.K."/>
            <person name="Zeng Q."/>
            <person name="Gargeya S."/>
            <person name="Fitzgerald M."/>
            <person name="Abouelleil A."/>
            <person name="Alvarado L."/>
            <person name="Chapman S.B."/>
            <person name="Gainer-Dewar J."/>
            <person name="Goldberg J."/>
            <person name="Griggs A."/>
            <person name="Gujja S."/>
            <person name="Hansen M."/>
            <person name="Howarth C."/>
            <person name="Imamovic A."/>
            <person name="Ireland A."/>
            <person name="Larimer J."/>
            <person name="McCowan C."/>
            <person name="Murphy C."/>
            <person name="Pearson M."/>
            <person name="Poon T.W."/>
            <person name="Priest M."/>
            <person name="Roberts A."/>
            <person name="Saif S."/>
            <person name="Shea T."/>
            <person name="Sykes S."/>
            <person name="Wortman J."/>
            <person name="Nusbaum C."/>
            <person name="Birren B."/>
        </authorList>
    </citation>
    <scope>NUCLEOTIDE SEQUENCE [LARGE SCALE GENOMIC DNA]</scope>
    <source>
        <strain evidence="8">NJM9701</strain>
    </source>
</reference>
<dbReference type="Gene3D" id="3.90.228.10">
    <property type="match status" value="1"/>
</dbReference>
<dbReference type="AlphaFoldDB" id="A0A024TCF0"/>
<evidence type="ECO:0000256" key="6">
    <source>
        <dbReference type="SAM" id="MobiDB-lite"/>
    </source>
</evidence>
<comment type="catalytic activity">
    <reaction evidence="4">
        <text>NAD(+) + (ADP-D-ribosyl)n-acceptor = nicotinamide + (ADP-D-ribosyl)n+1-acceptor + H(+).</text>
        <dbReference type="EC" id="2.4.2.30"/>
    </reaction>
</comment>
<dbReference type="eggNOG" id="KOG1037">
    <property type="taxonomic scope" value="Eukaryota"/>
</dbReference>
<evidence type="ECO:0000259" key="7">
    <source>
        <dbReference type="PROSITE" id="PS51059"/>
    </source>
</evidence>
<dbReference type="EMBL" id="KI914017">
    <property type="protein sequence ID" value="ETV91002.1"/>
    <property type="molecule type" value="Genomic_DNA"/>
</dbReference>
<dbReference type="VEuPathDB" id="FungiDB:H310_14335"/>
<dbReference type="Pfam" id="PF00644">
    <property type="entry name" value="PARP"/>
    <property type="match status" value="1"/>
</dbReference>
<dbReference type="PANTHER" id="PTHR10459">
    <property type="entry name" value="DNA LIGASE"/>
    <property type="match status" value="1"/>
</dbReference>
<dbReference type="GO" id="GO:1990404">
    <property type="term" value="F:NAD+-protein mono-ADP-ribosyltransferase activity"/>
    <property type="evidence" value="ECO:0007669"/>
    <property type="project" value="TreeGrafter"/>
</dbReference>
<organism evidence="8">
    <name type="scientific">Aphanomyces invadans</name>
    <dbReference type="NCBI Taxonomy" id="157072"/>
    <lineage>
        <taxon>Eukaryota</taxon>
        <taxon>Sar</taxon>
        <taxon>Stramenopiles</taxon>
        <taxon>Oomycota</taxon>
        <taxon>Saprolegniomycetes</taxon>
        <taxon>Saprolegniales</taxon>
        <taxon>Verrucalvaceae</taxon>
        <taxon>Aphanomyces</taxon>
    </lineage>
</organism>
<dbReference type="GeneID" id="20091385"/>
<dbReference type="InterPro" id="IPR050800">
    <property type="entry name" value="ARTD/PARP"/>
</dbReference>
<keyword evidence="3 5" id="KW-0520">NAD</keyword>
<evidence type="ECO:0000256" key="3">
    <source>
        <dbReference type="ARBA" id="ARBA00023027"/>
    </source>
</evidence>
<sequence>MARGGKRRNQVLRGNTHIDQHHIVPPPAKKAKCTRVPTKHVPVDYAFTSALGNDGDAASAAVLQHDGCIYDAHLHQAFLASRRHATCLLQLVATDYGYYVWQRRTRWHGDEASSKDVTMTELSPRTALMQEAIDLFTQAFEQRAGVRWVDRFDNALRMQPMPSESCGRFCFVAMEYPSASTASLHVRCPPAMHTDVRKLMSLLYKDVECPVLSSRDDDDDDDGVFAMPLPLPYATVAIDFANAILDQVAAALQSKSRGRRGKLQGWSNLYFSAIPHTYPPHNMLDSTTTIENCREMLKELHMSSPTRSLVHHLAPPDFLAQKYAALGVHLQVVPTESLEYDLVATYLDNSKAHVQYKMTIQSVYRINKADEAMAFKPYEVLGNRKLLWHGSTLANWPGILKDGLQIAPPHVASNGHCFGKGIYFSDSVSRSAPYCRVTMEKRTGILLLSEVALGNPNPCTTTNTRAQSAVDFVEYHSVLGVGSFAPSPDGEHVLPDGAVIPIGPLKHHPIGGKRAAHIHVGLDYNEYVIYNPAQTRMRYLVVTDFGFDM</sequence>
<accession>A0A024TCF0</accession>
<protein>
    <recommendedName>
        <fullName evidence="5">Poly [ADP-ribose] polymerase</fullName>
        <shortName evidence="5">PARP</shortName>
        <ecNumber evidence="5">2.4.2.-</ecNumber>
    </recommendedName>
</protein>
<dbReference type="PROSITE" id="PS51059">
    <property type="entry name" value="PARP_CATALYTIC"/>
    <property type="match status" value="1"/>
</dbReference>
<gene>
    <name evidence="8" type="ORF">H310_14335</name>
</gene>
<evidence type="ECO:0000256" key="5">
    <source>
        <dbReference type="RuleBase" id="RU362114"/>
    </source>
</evidence>
<keyword evidence="1 5" id="KW-0328">Glycosyltransferase</keyword>
<dbReference type="GO" id="GO:0070212">
    <property type="term" value="P:protein poly-ADP-ribosylation"/>
    <property type="evidence" value="ECO:0007669"/>
    <property type="project" value="TreeGrafter"/>
</dbReference>
<dbReference type="GO" id="GO:0005730">
    <property type="term" value="C:nucleolus"/>
    <property type="evidence" value="ECO:0007669"/>
    <property type="project" value="TreeGrafter"/>
</dbReference>
<dbReference type="GO" id="GO:0006302">
    <property type="term" value="P:double-strand break repair"/>
    <property type="evidence" value="ECO:0007669"/>
    <property type="project" value="TreeGrafter"/>
</dbReference>
<proteinExistence type="predicted"/>
<dbReference type="PANTHER" id="PTHR10459:SF60">
    <property type="entry name" value="POLY [ADP-RIBOSE] POLYMERASE 2"/>
    <property type="match status" value="1"/>
</dbReference>
<feature type="region of interest" description="Disordered" evidence="6">
    <location>
        <begin position="1"/>
        <end position="30"/>
    </location>
</feature>
<dbReference type="STRING" id="157072.A0A024TCF0"/>
<evidence type="ECO:0000256" key="2">
    <source>
        <dbReference type="ARBA" id="ARBA00022679"/>
    </source>
</evidence>
<name>A0A024TCF0_9STRA</name>
<dbReference type="OrthoDB" id="2017365at2759"/>
<dbReference type="GO" id="GO:0003950">
    <property type="term" value="F:NAD+ poly-ADP-ribosyltransferase activity"/>
    <property type="evidence" value="ECO:0007669"/>
    <property type="project" value="UniProtKB-UniRule"/>
</dbReference>